<dbReference type="CDD" id="cd07989">
    <property type="entry name" value="LPLAT_AGPAT-like"/>
    <property type="match status" value="1"/>
</dbReference>
<evidence type="ECO:0000256" key="1">
    <source>
        <dbReference type="ARBA" id="ARBA00022679"/>
    </source>
</evidence>
<dbReference type="GO" id="GO:0003841">
    <property type="term" value="F:1-acylglycerol-3-phosphate O-acyltransferase activity"/>
    <property type="evidence" value="ECO:0007669"/>
    <property type="project" value="UniProtKB-EC"/>
</dbReference>
<dbReference type="PANTHER" id="PTHR10434:SF11">
    <property type="entry name" value="1-ACYL-SN-GLYCEROL-3-PHOSPHATE ACYLTRANSFERASE"/>
    <property type="match status" value="1"/>
</dbReference>
<feature type="region of interest" description="Disordered" evidence="3">
    <location>
        <begin position="220"/>
        <end position="240"/>
    </location>
</feature>
<proteinExistence type="predicted"/>
<organism evidence="5 6">
    <name type="scientific">Nocardioides massiliensis</name>
    <dbReference type="NCBI Taxonomy" id="1325935"/>
    <lineage>
        <taxon>Bacteria</taxon>
        <taxon>Bacillati</taxon>
        <taxon>Actinomycetota</taxon>
        <taxon>Actinomycetes</taxon>
        <taxon>Propionibacteriales</taxon>
        <taxon>Nocardioidaceae</taxon>
        <taxon>Nocardioides</taxon>
    </lineage>
</organism>
<dbReference type="EC" id="2.3.1.51" evidence="5"/>
<dbReference type="SMART" id="SM00563">
    <property type="entry name" value="PlsC"/>
    <property type="match status" value="1"/>
</dbReference>
<dbReference type="InterPro" id="IPR002123">
    <property type="entry name" value="Plipid/glycerol_acylTrfase"/>
</dbReference>
<dbReference type="SUPFAM" id="SSF69593">
    <property type="entry name" value="Glycerol-3-phosphate (1)-acyltransferase"/>
    <property type="match status" value="1"/>
</dbReference>
<protein>
    <submittedName>
        <fullName evidence="5">1-acyl-sn-glycerol-3-phosphate acyltransferase</fullName>
        <ecNumber evidence="5">2.3.1.51</ecNumber>
    </submittedName>
</protein>
<evidence type="ECO:0000313" key="5">
    <source>
        <dbReference type="EMBL" id="MDP9822925.1"/>
    </source>
</evidence>
<gene>
    <name evidence="5" type="ORF">J2S59_002734</name>
</gene>
<evidence type="ECO:0000313" key="6">
    <source>
        <dbReference type="Proteomes" id="UP001240447"/>
    </source>
</evidence>
<keyword evidence="2 5" id="KW-0012">Acyltransferase</keyword>
<comment type="caution">
    <text evidence="5">The sequence shown here is derived from an EMBL/GenBank/DDBJ whole genome shotgun (WGS) entry which is preliminary data.</text>
</comment>
<dbReference type="Proteomes" id="UP001240447">
    <property type="component" value="Unassembled WGS sequence"/>
</dbReference>
<evidence type="ECO:0000256" key="2">
    <source>
        <dbReference type="ARBA" id="ARBA00023315"/>
    </source>
</evidence>
<keyword evidence="6" id="KW-1185">Reference proteome</keyword>
<dbReference type="EMBL" id="JAUSQM010000001">
    <property type="protein sequence ID" value="MDP9822925.1"/>
    <property type="molecule type" value="Genomic_DNA"/>
</dbReference>
<sequence>MTPRTVAHPRRWFMRIARPPARVLVRRRFAVRVHGAEHHPTSGPVVVASNHIGLADGPLMVAFGPRPVHALTKQEAFTGKLGLLLAAAGQVPLDRFAPDPAAIRSCLRVLADGGVVGVFPEGRRGTGDLGRFHRGAGYLAMVAGAPVVPLTVLGTREPGGSAESWPARGAVVDLVYGRPFTVDAVPWPRTQAHVRELSLELRAHMQVELARALELTGRTLPGPVDTAELDADPPTALVDD</sequence>
<evidence type="ECO:0000259" key="4">
    <source>
        <dbReference type="SMART" id="SM00563"/>
    </source>
</evidence>
<feature type="domain" description="Phospholipid/glycerol acyltransferase" evidence="4">
    <location>
        <begin position="45"/>
        <end position="155"/>
    </location>
</feature>
<keyword evidence="1 5" id="KW-0808">Transferase</keyword>
<name>A0ABT9NR77_9ACTN</name>
<accession>A0ABT9NR77</accession>
<evidence type="ECO:0000256" key="3">
    <source>
        <dbReference type="SAM" id="MobiDB-lite"/>
    </source>
</evidence>
<dbReference type="Pfam" id="PF01553">
    <property type="entry name" value="Acyltransferase"/>
    <property type="match status" value="1"/>
</dbReference>
<reference evidence="5 6" key="1">
    <citation type="submission" date="2023-07" db="EMBL/GenBank/DDBJ databases">
        <title>Sequencing the genomes of 1000 actinobacteria strains.</title>
        <authorList>
            <person name="Klenk H.-P."/>
        </authorList>
    </citation>
    <scope>NUCLEOTIDE SEQUENCE [LARGE SCALE GENOMIC DNA]</scope>
    <source>
        <strain evidence="5 6">GD13</strain>
    </source>
</reference>
<dbReference type="PANTHER" id="PTHR10434">
    <property type="entry name" value="1-ACYL-SN-GLYCEROL-3-PHOSPHATE ACYLTRANSFERASE"/>
    <property type="match status" value="1"/>
</dbReference>
<dbReference type="RefSeq" id="WP_181641916.1">
    <property type="nucleotide sequence ID" value="NZ_CCXJ01000282.1"/>
</dbReference>